<protein>
    <submittedName>
        <fullName evidence="6">Peptide YYb</fullName>
    </submittedName>
</protein>
<dbReference type="PROSITE" id="PS00265">
    <property type="entry name" value="PANCREATIC_HORMONE_1"/>
    <property type="match status" value="1"/>
</dbReference>
<comment type="similarity">
    <text evidence="2 4">Belongs to the NPY family.</text>
</comment>
<proteinExistence type="inferred from homology"/>
<dbReference type="GeneTree" id="ENSGT00940000160643"/>
<sequence>MLAYILYLQMANILRPWLILVVLVLCVLVCLGTFTDAYFTKPVSPDNNAPPEEWARYNTALRHYINLVNRQRYGKRSAPDSALVWLLFRDESEGDLTQRSDGSDLG</sequence>
<dbReference type="GO" id="GO:0005615">
    <property type="term" value="C:extracellular space"/>
    <property type="evidence" value="ECO:0007669"/>
    <property type="project" value="TreeGrafter"/>
</dbReference>
<feature type="transmembrane region" description="Helical" evidence="5">
    <location>
        <begin position="17"/>
        <end position="39"/>
    </location>
</feature>
<dbReference type="PANTHER" id="PTHR10533:SF14">
    <property type="entry name" value="PEPTIDE YY-RELATED"/>
    <property type="match status" value="1"/>
</dbReference>
<keyword evidence="5" id="KW-1133">Transmembrane helix</keyword>
<dbReference type="STRING" id="62062.ENSHHUP00000069763"/>
<dbReference type="InterPro" id="IPR020392">
    <property type="entry name" value="Pancreatic_hormone-like_CS"/>
</dbReference>
<dbReference type="Ensembl" id="ENSHHUT00000072087.1">
    <property type="protein sequence ID" value="ENSHHUP00000069763.1"/>
    <property type="gene ID" value="ENSHHUG00000041074.1"/>
</dbReference>
<keyword evidence="5" id="KW-0812">Transmembrane</keyword>
<dbReference type="AlphaFoldDB" id="A0A4W5Q5Z3"/>
<reference evidence="6" key="3">
    <citation type="submission" date="2025-09" db="UniProtKB">
        <authorList>
            <consortium name="Ensembl"/>
        </authorList>
    </citation>
    <scope>IDENTIFICATION</scope>
</reference>
<evidence type="ECO:0000256" key="4">
    <source>
        <dbReference type="RuleBase" id="RU000656"/>
    </source>
</evidence>
<dbReference type="Pfam" id="PF00159">
    <property type="entry name" value="Hormone_3"/>
    <property type="match status" value="1"/>
</dbReference>
<keyword evidence="7" id="KW-1185">Reference proteome</keyword>
<dbReference type="PANTHER" id="PTHR10533">
    <property type="entry name" value="NEUROPEPTIDE Y/PANCREATIC HORMONE/PEPTIDE YY"/>
    <property type="match status" value="1"/>
</dbReference>
<keyword evidence="3" id="KW-0964">Secreted</keyword>
<name>A0A4W5Q5Z3_9TELE</name>
<evidence type="ECO:0000256" key="3">
    <source>
        <dbReference type="ARBA" id="ARBA00022525"/>
    </source>
</evidence>
<dbReference type="GO" id="GO:0007218">
    <property type="term" value="P:neuropeptide signaling pathway"/>
    <property type="evidence" value="ECO:0007669"/>
    <property type="project" value="TreeGrafter"/>
</dbReference>
<dbReference type="SMART" id="SM00309">
    <property type="entry name" value="PAH"/>
    <property type="match status" value="1"/>
</dbReference>
<evidence type="ECO:0000256" key="2">
    <source>
        <dbReference type="ARBA" id="ARBA00010022"/>
    </source>
</evidence>
<dbReference type="CDD" id="cd00126">
    <property type="entry name" value="PAH"/>
    <property type="match status" value="1"/>
</dbReference>
<organism evidence="6 7">
    <name type="scientific">Hucho hucho</name>
    <name type="common">huchen</name>
    <dbReference type="NCBI Taxonomy" id="62062"/>
    <lineage>
        <taxon>Eukaryota</taxon>
        <taxon>Metazoa</taxon>
        <taxon>Chordata</taxon>
        <taxon>Craniata</taxon>
        <taxon>Vertebrata</taxon>
        <taxon>Euteleostomi</taxon>
        <taxon>Actinopterygii</taxon>
        <taxon>Neopterygii</taxon>
        <taxon>Teleostei</taxon>
        <taxon>Protacanthopterygii</taxon>
        <taxon>Salmoniformes</taxon>
        <taxon>Salmonidae</taxon>
        <taxon>Salmoninae</taxon>
        <taxon>Hucho</taxon>
    </lineage>
</organism>
<evidence type="ECO:0000313" key="6">
    <source>
        <dbReference type="Ensembl" id="ENSHHUP00000069763.1"/>
    </source>
</evidence>
<dbReference type="GO" id="GO:0007631">
    <property type="term" value="P:feeding behavior"/>
    <property type="evidence" value="ECO:0007669"/>
    <property type="project" value="TreeGrafter"/>
</dbReference>
<dbReference type="GO" id="GO:0031841">
    <property type="term" value="F:neuropeptide Y receptor binding"/>
    <property type="evidence" value="ECO:0007669"/>
    <property type="project" value="TreeGrafter"/>
</dbReference>
<comment type="subcellular location">
    <subcellularLocation>
        <location evidence="1">Secreted</location>
    </subcellularLocation>
</comment>
<dbReference type="PROSITE" id="PS50276">
    <property type="entry name" value="PANCREATIC_HORMONE_2"/>
    <property type="match status" value="1"/>
</dbReference>
<keyword evidence="5" id="KW-0472">Membrane</keyword>
<dbReference type="Gene3D" id="6.10.250.900">
    <property type="match status" value="1"/>
</dbReference>
<accession>A0A4W5Q5Z3</accession>
<evidence type="ECO:0000256" key="1">
    <source>
        <dbReference type="ARBA" id="ARBA00004613"/>
    </source>
</evidence>
<reference evidence="7" key="1">
    <citation type="submission" date="2018-06" db="EMBL/GenBank/DDBJ databases">
        <title>Genome assembly of Danube salmon.</title>
        <authorList>
            <person name="Macqueen D.J."/>
            <person name="Gundappa M.K."/>
        </authorList>
    </citation>
    <scope>NUCLEOTIDE SEQUENCE [LARGE SCALE GENOMIC DNA]</scope>
</reference>
<dbReference type="InterPro" id="IPR001955">
    <property type="entry name" value="Pancreatic_hormone-like"/>
</dbReference>
<dbReference type="Proteomes" id="UP000314982">
    <property type="component" value="Unassembled WGS sequence"/>
</dbReference>
<dbReference type="PRINTS" id="PR00278">
    <property type="entry name" value="PANCHORMONE"/>
</dbReference>
<evidence type="ECO:0000313" key="7">
    <source>
        <dbReference type="Proteomes" id="UP000314982"/>
    </source>
</evidence>
<reference evidence="6" key="2">
    <citation type="submission" date="2025-08" db="UniProtKB">
        <authorList>
            <consortium name="Ensembl"/>
        </authorList>
    </citation>
    <scope>IDENTIFICATION</scope>
</reference>
<evidence type="ECO:0000256" key="5">
    <source>
        <dbReference type="SAM" id="Phobius"/>
    </source>
</evidence>
<dbReference type="GO" id="GO:0005184">
    <property type="term" value="F:neuropeptide hormone activity"/>
    <property type="evidence" value="ECO:0007669"/>
    <property type="project" value="TreeGrafter"/>
</dbReference>